<accession>M6RH46</accession>
<evidence type="ECO:0000313" key="1">
    <source>
        <dbReference type="EMBL" id="EMO03934.1"/>
    </source>
</evidence>
<comment type="caution">
    <text evidence="1">The sequence shown here is derived from an EMBL/GenBank/DDBJ whole genome shotgun (WGS) entry which is preliminary data.</text>
</comment>
<dbReference type="AlphaFoldDB" id="M6RH46"/>
<protein>
    <submittedName>
        <fullName evidence="1">Uncharacterized protein</fullName>
    </submittedName>
</protein>
<evidence type="ECO:0000313" key="2">
    <source>
        <dbReference type="Proteomes" id="UP000012092"/>
    </source>
</evidence>
<name>M6RH46_LEPIR</name>
<dbReference type="EMBL" id="AHNZ02000744">
    <property type="protein sequence ID" value="EMO03934.1"/>
    <property type="molecule type" value="Genomic_DNA"/>
</dbReference>
<reference evidence="1 2" key="1">
    <citation type="submission" date="2013-01" db="EMBL/GenBank/DDBJ databases">
        <authorList>
            <person name="Harkins D.M."/>
            <person name="Durkin A.S."/>
            <person name="Brinkac L.M."/>
            <person name="Haft D.H."/>
            <person name="Selengut J.D."/>
            <person name="Sanka R."/>
            <person name="DePew J."/>
            <person name="Purushe J."/>
            <person name="Picardeau M."/>
            <person name="Werts C."/>
            <person name="Goarant C."/>
            <person name="Vinetz J.M."/>
            <person name="Sutton G.G."/>
            <person name="Nierman W.C."/>
            <person name="Fouts D.E."/>
        </authorList>
    </citation>
    <scope>NUCLEOTIDE SEQUENCE [LARGE SCALE GENOMIC DNA]</scope>
    <source>
        <strain evidence="1 2">Verdun HP</strain>
    </source>
</reference>
<sequence length="134" mass="14320">MSTGNVTTYHQDGGINFNDVKPDHVGSKVGTAETGDANRVYVINNTPQAKDVFGRGELVDALEQFFEEFDESKGQKPVPVLCVRPFNDLAGSVGTPTKVGGGEAALPTTSGIPTGSRVVVLNYKSRCLWYRGIS</sequence>
<dbReference type="Proteomes" id="UP000012092">
    <property type="component" value="Unassembled WGS sequence"/>
</dbReference>
<proteinExistence type="predicted"/>
<organism evidence="1 2">
    <name type="scientific">Leptospira interrogans serovar Icterohaemorrhagiae str. Verdun HP</name>
    <dbReference type="NCBI Taxonomy" id="1049910"/>
    <lineage>
        <taxon>Bacteria</taxon>
        <taxon>Pseudomonadati</taxon>
        <taxon>Spirochaetota</taxon>
        <taxon>Spirochaetia</taxon>
        <taxon>Leptospirales</taxon>
        <taxon>Leptospiraceae</taxon>
        <taxon>Leptospira</taxon>
    </lineage>
</organism>
<gene>
    <name evidence="1" type="ORF">LEP1GSC116_4706</name>
</gene>